<gene>
    <name evidence="1" type="ORF">ACFOY2_12605</name>
</gene>
<dbReference type="EMBL" id="JBHSBI010000005">
    <property type="protein sequence ID" value="MFC4008067.1"/>
    <property type="molecule type" value="Genomic_DNA"/>
</dbReference>
<accession>A0ABV8G6W6</accession>
<evidence type="ECO:0000313" key="2">
    <source>
        <dbReference type="Proteomes" id="UP001595851"/>
    </source>
</evidence>
<reference evidence="2" key="1">
    <citation type="journal article" date="2019" name="Int. J. Syst. Evol. Microbiol.">
        <title>The Global Catalogue of Microorganisms (GCM) 10K type strain sequencing project: providing services to taxonomists for standard genome sequencing and annotation.</title>
        <authorList>
            <consortium name="The Broad Institute Genomics Platform"/>
            <consortium name="The Broad Institute Genome Sequencing Center for Infectious Disease"/>
            <person name="Wu L."/>
            <person name="Ma J."/>
        </authorList>
    </citation>
    <scope>NUCLEOTIDE SEQUENCE [LARGE SCALE GENOMIC DNA]</scope>
    <source>
        <strain evidence="2">TBRC 1276</strain>
    </source>
</reference>
<dbReference type="Proteomes" id="UP001595851">
    <property type="component" value="Unassembled WGS sequence"/>
</dbReference>
<organism evidence="1 2">
    <name type="scientific">Nonomuraea purpurea</name>
    <dbReference type="NCBI Taxonomy" id="1849276"/>
    <lineage>
        <taxon>Bacteria</taxon>
        <taxon>Bacillati</taxon>
        <taxon>Actinomycetota</taxon>
        <taxon>Actinomycetes</taxon>
        <taxon>Streptosporangiales</taxon>
        <taxon>Streptosporangiaceae</taxon>
        <taxon>Nonomuraea</taxon>
    </lineage>
</organism>
<evidence type="ECO:0000313" key="1">
    <source>
        <dbReference type="EMBL" id="MFC4008067.1"/>
    </source>
</evidence>
<protein>
    <submittedName>
        <fullName evidence="1">Uncharacterized protein</fullName>
    </submittedName>
</protein>
<dbReference type="RefSeq" id="WP_379528152.1">
    <property type="nucleotide sequence ID" value="NZ_JBHSBI010000005.1"/>
</dbReference>
<comment type="caution">
    <text evidence="1">The sequence shown here is derived from an EMBL/GenBank/DDBJ whole genome shotgun (WGS) entry which is preliminary data.</text>
</comment>
<sequence length="41" mass="4358">MPFIVTTGAIGRVARQRTFVDAGVPTLTGRPARAFEELLAA</sequence>
<name>A0ABV8G6W6_9ACTN</name>
<keyword evidence="2" id="KW-1185">Reference proteome</keyword>
<proteinExistence type="predicted"/>